<keyword evidence="2" id="KW-0472">Membrane</keyword>
<keyword evidence="2" id="KW-1133">Transmembrane helix</keyword>
<sequence length="383" mass="41243">MNSSSSDSSERTRPSVIDGVDASPVVQIMAWLCLVLSVLSVAAQFATKQLLARKLKSADWVLLGALILSVGQIAAILSPGGQGIGLSSDRQDDSAVDIALQVFYSSELLNIFALVATKAALLFALLAITPDTRHRVVIFATGAITLLWGISNLFAIAFQCPEPARWNVMRHGAQCVDLHAVRAFSAITNLLLDVILIVIPSIIIIPVQMTWDKRIKILGGFWCRVVPVCASIVQIILLYRSPTVFSLPTTTTEQGPDFLYELYKPTTTTLLVQTTGLMATTVPFLKPFLMSLESGFLRADDEARRQESTFGASSKGTASGGSNNNNNKKGSNKMWSASKYIEIRRQRAWAVEEVELGEPTTTGKTGFLGGGVPAVASVRVGNA</sequence>
<keyword evidence="5" id="KW-1185">Reference proteome</keyword>
<evidence type="ECO:0000259" key="3">
    <source>
        <dbReference type="Pfam" id="PF20684"/>
    </source>
</evidence>
<dbReference type="Proteomes" id="UP001301769">
    <property type="component" value="Unassembled WGS sequence"/>
</dbReference>
<dbReference type="InterPro" id="IPR049326">
    <property type="entry name" value="Rhodopsin_dom_fungi"/>
</dbReference>
<feature type="region of interest" description="Disordered" evidence="1">
    <location>
        <begin position="307"/>
        <end position="332"/>
    </location>
</feature>
<proteinExistence type="predicted"/>
<dbReference type="PANTHER" id="PTHR38794">
    <property type="entry name" value="INTEGRAL MEMBRANE PROTEIN"/>
    <property type="match status" value="1"/>
</dbReference>
<dbReference type="Pfam" id="PF20684">
    <property type="entry name" value="Fung_rhodopsin"/>
    <property type="match status" value="1"/>
</dbReference>
<gene>
    <name evidence="4" type="ORF">QBC37DRAFT_429937</name>
</gene>
<feature type="transmembrane region" description="Helical" evidence="2">
    <location>
        <begin position="28"/>
        <end position="46"/>
    </location>
</feature>
<feature type="transmembrane region" description="Helical" evidence="2">
    <location>
        <begin position="136"/>
        <end position="159"/>
    </location>
</feature>
<evidence type="ECO:0000256" key="1">
    <source>
        <dbReference type="SAM" id="MobiDB-lite"/>
    </source>
</evidence>
<dbReference type="EMBL" id="MU858196">
    <property type="protein sequence ID" value="KAK4209726.1"/>
    <property type="molecule type" value="Genomic_DNA"/>
</dbReference>
<evidence type="ECO:0000256" key="2">
    <source>
        <dbReference type="SAM" id="Phobius"/>
    </source>
</evidence>
<feature type="domain" description="Rhodopsin" evidence="3">
    <location>
        <begin position="45"/>
        <end position="289"/>
    </location>
</feature>
<feature type="transmembrane region" description="Helical" evidence="2">
    <location>
        <begin position="217"/>
        <end position="239"/>
    </location>
</feature>
<reference evidence="4" key="2">
    <citation type="submission" date="2023-05" db="EMBL/GenBank/DDBJ databases">
        <authorList>
            <consortium name="Lawrence Berkeley National Laboratory"/>
            <person name="Steindorff A."/>
            <person name="Hensen N."/>
            <person name="Bonometti L."/>
            <person name="Westerberg I."/>
            <person name="Brannstrom I.O."/>
            <person name="Guillou S."/>
            <person name="Cros-Aarteil S."/>
            <person name="Calhoun S."/>
            <person name="Haridas S."/>
            <person name="Kuo A."/>
            <person name="Mondo S."/>
            <person name="Pangilinan J."/>
            <person name="Riley R."/>
            <person name="Labutti K."/>
            <person name="Andreopoulos B."/>
            <person name="Lipzen A."/>
            <person name="Chen C."/>
            <person name="Yanf M."/>
            <person name="Daum C."/>
            <person name="Ng V."/>
            <person name="Clum A."/>
            <person name="Ohm R."/>
            <person name="Martin F."/>
            <person name="Silar P."/>
            <person name="Natvig D."/>
            <person name="Lalanne C."/>
            <person name="Gautier V."/>
            <person name="Ament-Velasquez S.L."/>
            <person name="Kruys A."/>
            <person name="Hutchinson M.I."/>
            <person name="Powell A.J."/>
            <person name="Barry K."/>
            <person name="Miller A.N."/>
            <person name="Grigoriev I.V."/>
            <person name="Debuchy R."/>
            <person name="Gladieux P."/>
            <person name="Thoren M.H."/>
            <person name="Johannesson H."/>
        </authorList>
    </citation>
    <scope>NUCLEOTIDE SEQUENCE</scope>
    <source>
        <strain evidence="4">PSN293</strain>
    </source>
</reference>
<dbReference type="PANTHER" id="PTHR38794:SF1">
    <property type="entry name" value="INTEGRAL MEMBRANE PROTEIN"/>
    <property type="match status" value="1"/>
</dbReference>
<organism evidence="4 5">
    <name type="scientific">Rhypophila decipiens</name>
    <dbReference type="NCBI Taxonomy" id="261697"/>
    <lineage>
        <taxon>Eukaryota</taxon>
        <taxon>Fungi</taxon>
        <taxon>Dikarya</taxon>
        <taxon>Ascomycota</taxon>
        <taxon>Pezizomycotina</taxon>
        <taxon>Sordariomycetes</taxon>
        <taxon>Sordariomycetidae</taxon>
        <taxon>Sordariales</taxon>
        <taxon>Naviculisporaceae</taxon>
        <taxon>Rhypophila</taxon>
    </lineage>
</organism>
<evidence type="ECO:0000313" key="5">
    <source>
        <dbReference type="Proteomes" id="UP001301769"/>
    </source>
</evidence>
<name>A0AAN6XZX8_9PEZI</name>
<keyword evidence="2" id="KW-0812">Transmembrane</keyword>
<reference evidence="4" key="1">
    <citation type="journal article" date="2023" name="Mol. Phylogenet. Evol.">
        <title>Genome-scale phylogeny and comparative genomics of the fungal order Sordariales.</title>
        <authorList>
            <person name="Hensen N."/>
            <person name="Bonometti L."/>
            <person name="Westerberg I."/>
            <person name="Brannstrom I.O."/>
            <person name="Guillou S."/>
            <person name="Cros-Aarteil S."/>
            <person name="Calhoun S."/>
            <person name="Haridas S."/>
            <person name="Kuo A."/>
            <person name="Mondo S."/>
            <person name="Pangilinan J."/>
            <person name="Riley R."/>
            <person name="LaButti K."/>
            <person name="Andreopoulos B."/>
            <person name="Lipzen A."/>
            <person name="Chen C."/>
            <person name="Yan M."/>
            <person name="Daum C."/>
            <person name="Ng V."/>
            <person name="Clum A."/>
            <person name="Steindorff A."/>
            <person name="Ohm R.A."/>
            <person name="Martin F."/>
            <person name="Silar P."/>
            <person name="Natvig D.O."/>
            <person name="Lalanne C."/>
            <person name="Gautier V."/>
            <person name="Ament-Velasquez S.L."/>
            <person name="Kruys A."/>
            <person name="Hutchinson M.I."/>
            <person name="Powell A.J."/>
            <person name="Barry K."/>
            <person name="Miller A.N."/>
            <person name="Grigoriev I.V."/>
            <person name="Debuchy R."/>
            <person name="Gladieux P."/>
            <person name="Hiltunen Thoren M."/>
            <person name="Johannesson H."/>
        </authorList>
    </citation>
    <scope>NUCLEOTIDE SEQUENCE</scope>
    <source>
        <strain evidence="4">PSN293</strain>
    </source>
</reference>
<evidence type="ECO:0000313" key="4">
    <source>
        <dbReference type="EMBL" id="KAK4209726.1"/>
    </source>
</evidence>
<comment type="caution">
    <text evidence="4">The sequence shown here is derived from an EMBL/GenBank/DDBJ whole genome shotgun (WGS) entry which is preliminary data.</text>
</comment>
<protein>
    <recommendedName>
        <fullName evidence="3">Rhodopsin domain-containing protein</fullName>
    </recommendedName>
</protein>
<accession>A0AAN6XZX8</accession>
<feature type="transmembrane region" description="Helical" evidence="2">
    <location>
        <begin position="179"/>
        <end position="205"/>
    </location>
</feature>
<feature type="transmembrane region" description="Helical" evidence="2">
    <location>
        <begin position="58"/>
        <end position="77"/>
    </location>
</feature>
<dbReference type="AlphaFoldDB" id="A0AAN6XZX8"/>
<feature type="transmembrane region" description="Helical" evidence="2">
    <location>
        <begin position="108"/>
        <end position="129"/>
    </location>
</feature>
<feature type="compositionally biased region" description="Low complexity" evidence="1">
    <location>
        <begin position="311"/>
        <end position="332"/>
    </location>
</feature>